<gene>
    <name evidence="1" type="ORF">SPPG_01363</name>
</gene>
<name>A0A0L0HRA6_SPIPD</name>
<dbReference type="GeneID" id="27685031"/>
<evidence type="ECO:0000313" key="2">
    <source>
        <dbReference type="Proteomes" id="UP000053201"/>
    </source>
</evidence>
<dbReference type="Pfam" id="PF12239">
    <property type="entry name" value="DUF3605"/>
    <property type="match status" value="1"/>
</dbReference>
<dbReference type="InterPro" id="IPR022036">
    <property type="entry name" value="DUF3605"/>
</dbReference>
<dbReference type="RefSeq" id="XP_016611950.1">
    <property type="nucleotide sequence ID" value="XM_016749684.1"/>
</dbReference>
<dbReference type="AlphaFoldDB" id="A0A0L0HRA6"/>
<reference evidence="1 2" key="1">
    <citation type="submission" date="2009-08" db="EMBL/GenBank/DDBJ databases">
        <title>The Genome Sequence of Spizellomyces punctatus strain DAOM BR117.</title>
        <authorList>
            <consortium name="The Broad Institute Genome Sequencing Platform"/>
            <person name="Russ C."/>
            <person name="Cuomo C."/>
            <person name="Shea T."/>
            <person name="Young S.K."/>
            <person name="Zeng Q."/>
            <person name="Koehrsen M."/>
            <person name="Haas B."/>
            <person name="Borodovsky M."/>
            <person name="Guigo R."/>
            <person name="Alvarado L."/>
            <person name="Berlin A."/>
            <person name="Bochicchio J."/>
            <person name="Borenstein D."/>
            <person name="Chapman S."/>
            <person name="Chen Z."/>
            <person name="Engels R."/>
            <person name="Freedman E."/>
            <person name="Gellesch M."/>
            <person name="Goldberg J."/>
            <person name="Griggs A."/>
            <person name="Gujja S."/>
            <person name="Heiman D."/>
            <person name="Hepburn T."/>
            <person name="Howarth C."/>
            <person name="Jen D."/>
            <person name="Larson L."/>
            <person name="Lewis B."/>
            <person name="Mehta T."/>
            <person name="Park D."/>
            <person name="Pearson M."/>
            <person name="Roberts A."/>
            <person name="Saif S."/>
            <person name="Shenoy N."/>
            <person name="Sisk P."/>
            <person name="Stolte C."/>
            <person name="Sykes S."/>
            <person name="Thomson T."/>
            <person name="Walk T."/>
            <person name="White J."/>
            <person name="Yandava C."/>
            <person name="Burger G."/>
            <person name="Gray M.W."/>
            <person name="Holland P.W.H."/>
            <person name="King N."/>
            <person name="Lang F.B.F."/>
            <person name="Roger A.J."/>
            <person name="Ruiz-Trillo I."/>
            <person name="Lander E."/>
            <person name="Nusbaum C."/>
        </authorList>
    </citation>
    <scope>NUCLEOTIDE SEQUENCE [LARGE SCALE GENOMIC DNA]</scope>
    <source>
        <strain evidence="1 2">DAOM BR117</strain>
    </source>
</reference>
<accession>A0A0L0HRA6</accession>
<dbReference type="Proteomes" id="UP000053201">
    <property type="component" value="Unassembled WGS sequence"/>
</dbReference>
<dbReference type="VEuPathDB" id="FungiDB:SPPG_01363"/>
<dbReference type="OrthoDB" id="498286at2759"/>
<dbReference type="GO" id="GO:0006044">
    <property type="term" value="P:N-acetylglucosamine metabolic process"/>
    <property type="evidence" value="ECO:0007669"/>
    <property type="project" value="TreeGrafter"/>
</dbReference>
<organism evidence="1 2">
    <name type="scientific">Spizellomyces punctatus (strain DAOM BR117)</name>
    <dbReference type="NCBI Taxonomy" id="645134"/>
    <lineage>
        <taxon>Eukaryota</taxon>
        <taxon>Fungi</taxon>
        <taxon>Fungi incertae sedis</taxon>
        <taxon>Chytridiomycota</taxon>
        <taxon>Chytridiomycota incertae sedis</taxon>
        <taxon>Chytridiomycetes</taxon>
        <taxon>Spizellomycetales</taxon>
        <taxon>Spizellomycetaceae</taxon>
        <taxon>Spizellomyces</taxon>
    </lineage>
</organism>
<proteinExistence type="predicted"/>
<dbReference type="PANTHER" id="PTHR35020:SF2">
    <property type="entry name" value="N-ACETYLGLUCOSAMINE-INDUCED PROTEIN 1"/>
    <property type="match status" value="1"/>
</dbReference>
<dbReference type="OMA" id="VHPWEEI"/>
<evidence type="ECO:0000313" key="1">
    <source>
        <dbReference type="EMBL" id="KND03911.1"/>
    </source>
</evidence>
<sequence length="140" mass="16202">MFSRTAEVLDEYFKWREAALKSFVTVADELKIEVLGYISQVDANTGKLCAVRPSDPSHLRDKVLRLNSFPYATKPHGQIQHYVLWSLEELTEDQTEALLKERMPGHEFIHFVNPPHRKTIPEIHHYHVFCRSIDSGSAEN</sequence>
<keyword evidence="2" id="KW-1185">Reference proteome</keyword>
<dbReference type="PANTHER" id="PTHR35020">
    <property type="entry name" value="N-ACETYLGLUCOSAMINE-INDUCED PROTEIN 1"/>
    <property type="match status" value="1"/>
</dbReference>
<dbReference type="GO" id="GO:0005737">
    <property type="term" value="C:cytoplasm"/>
    <property type="evidence" value="ECO:0007669"/>
    <property type="project" value="TreeGrafter"/>
</dbReference>
<protein>
    <submittedName>
        <fullName evidence="1">Uncharacterized protein</fullName>
    </submittedName>
</protein>
<dbReference type="EMBL" id="KQ257451">
    <property type="protein sequence ID" value="KND03911.1"/>
    <property type="molecule type" value="Genomic_DNA"/>
</dbReference>